<dbReference type="PROSITE" id="PS50404">
    <property type="entry name" value="GST_NTER"/>
    <property type="match status" value="1"/>
</dbReference>
<dbReference type="PANTHER" id="PTHR42673">
    <property type="entry name" value="MALEYLACETOACETATE ISOMERASE"/>
    <property type="match status" value="1"/>
</dbReference>
<evidence type="ECO:0000259" key="2">
    <source>
        <dbReference type="PROSITE" id="PS50404"/>
    </source>
</evidence>
<gene>
    <name evidence="4" type="primary">maiA</name>
    <name evidence="4" type="ORF">JO391_18925</name>
</gene>
<dbReference type="NCBIfam" id="TIGR01262">
    <property type="entry name" value="maiA"/>
    <property type="match status" value="1"/>
</dbReference>
<dbReference type="PROSITE" id="PS50405">
    <property type="entry name" value="GST_CTER"/>
    <property type="match status" value="1"/>
</dbReference>
<dbReference type="InterPro" id="IPR036282">
    <property type="entry name" value="Glutathione-S-Trfase_C_sf"/>
</dbReference>
<sequence>MSDVVLYDYWRSSAAYRLRIGLGLLGVPWTPIPVDLTTGAQRGVENLQRNPQGLVPTLEIDGLQLTQSLAILEYLDETRGAGWLPTDPAGRARVRALALAVAADIHPVCNLRVAKFAETTGNIPMQDWMRHFIALGLQGVEGLLAKGPTGRFCHGDGVTLADIVLVPQVYNARRWGVDLSAYPRVSAISSACEALPAFAAAHPDRAKPAG</sequence>
<dbReference type="EC" id="5.2.1.2" evidence="4"/>
<keyword evidence="5" id="KW-1185">Reference proteome</keyword>
<dbReference type="Proteomes" id="UP000826300">
    <property type="component" value="Chromosome"/>
</dbReference>
<dbReference type="SUPFAM" id="SSF47616">
    <property type="entry name" value="GST C-terminal domain-like"/>
    <property type="match status" value="1"/>
</dbReference>
<dbReference type="GO" id="GO:0004364">
    <property type="term" value="F:glutathione transferase activity"/>
    <property type="evidence" value="ECO:0007669"/>
    <property type="project" value="TreeGrafter"/>
</dbReference>
<dbReference type="GO" id="GO:0006559">
    <property type="term" value="P:L-phenylalanine catabolic process"/>
    <property type="evidence" value="ECO:0007669"/>
    <property type="project" value="TreeGrafter"/>
</dbReference>
<dbReference type="CDD" id="cd03191">
    <property type="entry name" value="GST_C_Zeta"/>
    <property type="match status" value="1"/>
</dbReference>
<evidence type="ECO:0000313" key="4">
    <source>
        <dbReference type="EMBL" id="QYZ69744.1"/>
    </source>
</evidence>
<dbReference type="Pfam" id="PF13410">
    <property type="entry name" value="GST_C_2"/>
    <property type="match status" value="1"/>
</dbReference>
<feature type="domain" description="GST N-terminal" evidence="2">
    <location>
        <begin position="2"/>
        <end position="83"/>
    </location>
</feature>
<keyword evidence="4" id="KW-0413">Isomerase</keyword>
<dbReference type="RefSeq" id="WP_220661961.1">
    <property type="nucleotide sequence ID" value="NZ_CP069370.1"/>
</dbReference>
<protein>
    <submittedName>
        <fullName evidence="4">Maleylacetoacetate isomerase</fullName>
        <ecNumber evidence="4">5.2.1.2</ecNumber>
    </submittedName>
</protein>
<dbReference type="GO" id="GO:0005737">
    <property type="term" value="C:cytoplasm"/>
    <property type="evidence" value="ECO:0007669"/>
    <property type="project" value="InterPro"/>
</dbReference>
<feature type="domain" description="GST C-terminal" evidence="3">
    <location>
        <begin position="87"/>
        <end position="210"/>
    </location>
</feature>
<dbReference type="SFLD" id="SFLDS00019">
    <property type="entry name" value="Glutathione_Transferase_(cytos"/>
    <property type="match status" value="1"/>
</dbReference>
<proteinExistence type="inferred from homology"/>
<dbReference type="InterPro" id="IPR034330">
    <property type="entry name" value="GST_Zeta_C"/>
</dbReference>
<evidence type="ECO:0000313" key="5">
    <source>
        <dbReference type="Proteomes" id="UP000826300"/>
    </source>
</evidence>
<evidence type="ECO:0000256" key="1">
    <source>
        <dbReference type="ARBA" id="ARBA00010007"/>
    </source>
</evidence>
<comment type="similarity">
    <text evidence="1">Belongs to the GST superfamily. Zeta family.</text>
</comment>
<dbReference type="Pfam" id="PF02798">
    <property type="entry name" value="GST_N"/>
    <property type="match status" value="1"/>
</dbReference>
<dbReference type="InterPro" id="IPR005955">
    <property type="entry name" value="GST_Zeta"/>
</dbReference>
<dbReference type="AlphaFoldDB" id="A0A8G0ZXA3"/>
<dbReference type="SFLD" id="SFLDG00358">
    <property type="entry name" value="Main_(cytGST)"/>
    <property type="match status" value="1"/>
</dbReference>
<accession>A0A8G0ZXA3</accession>
<dbReference type="PANTHER" id="PTHR42673:SF21">
    <property type="entry name" value="GLUTATHIONE S-TRANSFERASE YFCF"/>
    <property type="match status" value="1"/>
</dbReference>
<dbReference type="InterPro" id="IPR010987">
    <property type="entry name" value="Glutathione-S-Trfase_C-like"/>
</dbReference>
<dbReference type="EMBL" id="CP069370">
    <property type="protein sequence ID" value="QYZ69744.1"/>
    <property type="molecule type" value="Genomic_DNA"/>
</dbReference>
<dbReference type="SUPFAM" id="SSF52833">
    <property type="entry name" value="Thioredoxin-like"/>
    <property type="match status" value="1"/>
</dbReference>
<dbReference type="Gene3D" id="3.40.30.10">
    <property type="entry name" value="Glutaredoxin"/>
    <property type="match status" value="1"/>
</dbReference>
<dbReference type="InterPro" id="IPR040079">
    <property type="entry name" value="Glutathione_S-Trfase"/>
</dbReference>
<evidence type="ECO:0000259" key="3">
    <source>
        <dbReference type="PROSITE" id="PS50405"/>
    </source>
</evidence>
<dbReference type="GO" id="GO:0006749">
    <property type="term" value="P:glutathione metabolic process"/>
    <property type="evidence" value="ECO:0007669"/>
    <property type="project" value="TreeGrafter"/>
</dbReference>
<dbReference type="InterPro" id="IPR034333">
    <property type="entry name" value="GST_Zeta_N"/>
</dbReference>
<reference evidence="4" key="1">
    <citation type="submission" date="2021-02" db="EMBL/GenBank/DDBJ databases">
        <title>Rhodobacter shimadae sp. nov., an aerobic anoxygenic phototrophic bacterium isolated from a hot spring.</title>
        <authorList>
            <person name="Muramatsu S."/>
            <person name="Haruta S."/>
            <person name="Hirose S."/>
            <person name="Hanada S."/>
        </authorList>
    </citation>
    <scope>NUCLEOTIDE SEQUENCE</scope>
    <source>
        <strain evidence="4">N10</strain>
    </source>
</reference>
<dbReference type="Gene3D" id="1.20.1050.10">
    <property type="match status" value="1"/>
</dbReference>
<organism evidence="4 5">
    <name type="scientific">Neotabrizicola shimadae</name>
    <dbReference type="NCBI Taxonomy" id="2807096"/>
    <lineage>
        <taxon>Bacteria</taxon>
        <taxon>Pseudomonadati</taxon>
        <taxon>Pseudomonadota</taxon>
        <taxon>Alphaproteobacteria</taxon>
        <taxon>Rhodobacterales</taxon>
        <taxon>Paracoccaceae</taxon>
        <taxon>Neotabrizicola</taxon>
    </lineage>
</organism>
<dbReference type="GO" id="GO:0016034">
    <property type="term" value="F:maleylacetoacetate isomerase activity"/>
    <property type="evidence" value="ECO:0007669"/>
    <property type="project" value="UniProtKB-EC"/>
</dbReference>
<name>A0A8G0ZXA3_9RHOB</name>
<dbReference type="CDD" id="cd03042">
    <property type="entry name" value="GST_N_Zeta"/>
    <property type="match status" value="1"/>
</dbReference>
<dbReference type="InterPro" id="IPR036249">
    <property type="entry name" value="Thioredoxin-like_sf"/>
</dbReference>
<dbReference type="KEGG" id="nsm:JO391_18925"/>
<dbReference type="InterPro" id="IPR004045">
    <property type="entry name" value="Glutathione_S-Trfase_N"/>
</dbReference>